<dbReference type="SUPFAM" id="SSF55545">
    <property type="entry name" value="beta-N-acetylhexosaminidase-like domain"/>
    <property type="match status" value="1"/>
</dbReference>
<keyword evidence="3" id="KW-0326">Glycosidase</keyword>
<dbReference type="SUPFAM" id="SSF49785">
    <property type="entry name" value="Galactose-binding domain-like"/>
    <property type="match status" value="1"/>
</dbReference>
<evidence type="ECO:0000256" key="1">
    <source>
        <dbReference type="ARBA" id="ARBA00006285"/>
    </source>
</evidence>
<dbReference type="PRINTS" id="PR00738">
    <property type="entry name" value="GLHYDRLASE20"/>
</dbReference>
<reference evidence="8" key="1">
    <citation type="journal article" date="2019" name="Int. J. Syst. Evol. Microbiol.">
        <title>The Global Catalogue of Microorganisms (GCM) 10K type strain sequencing project: providing services to taxonomists for standard genome sequencing and annotation.</title>
        <authorList>
            <consortium name="The Broad Institute Genomics Platform"/>
            <consortium name="The Broad Institute Genome Sequencing Center for Infectious Disease"/>
            <person name="Wu L."/>
            <person name="Ma J."/>
        </authorList>
    </citation>
    <scope>NUCLEOTIDE SEQUENCE [LARGE SCALE GENOMIC DNA]</scope>
    <source>
        <strain evidence="8">JCM 17939</strain>
    </source>
</reference>
<evidence type="ECO:0000313" key="8">
    <source>
        <dbReference type="Proteomes" id="UP001501442"/>
    </source>
</evidence>
<dbReference type="PROSITE" id="PS50022">
    <property type="entry name" value="FA58C_3"/>
    <property type="match status" value="1"/>
</dbReference>
<feature type="signal peptide" evidence="5">
    <location>
        <begin position="1"/>
        <end position="25"/>
    </location>
</feature>
<evidence type="ECO:0000256" key="5">
    <source>
        <dbReference type="SAM" id="SignalP"/>
    </source>
</evidence>
<protein>
    <recommendedName>
        <fullName evidence="6">F5/8 type C domain-containing protein</fullName>
    </recommendedName>
</protein>
<dbReference type="Gene3D" id="3.20.20.80">
    <property type="entry name" value="Glycosidases"/>
    <property type="match status" value="1"/>
</dbReference>
<feature type="region of interest" description="Disordered" evidence="4">
    <location>
        <begin position="638"/>
        <end position="748"/>
    </location>
</feature>
<dbReference type="PANTHER" id="PTHR43678">
    <property type="entry name" value="PUTATIVE (AFU_ORTHOLOGUE AFUA_2G00640)-RELATED"/>
    <property type="match status" value="1"/>
</dbReference>
<evidence type="ECO:0000313" key="7">
    <source>
        <dbReference type="EMBL" id="GAA4638392.1"/>
    </source>
</evidence>
<dbReference type="InterPro" id="IPR015883">
    <property type="entry name" value="Glyco_hydro_20_cat"/>
</dbReference>
<evidence type="ECO:0000256" key="4">
    <source>
        <dbReference type="SAM" id="MobiDB-lite"/>
    </source>
</evidence>
<feature type="compositionally biased region" description="Basic and acidic residues" evidence="4">
    <location>
        <begin position="707"/>
        <end position="718"/>
    </location>
</feature>
<feature type="compositionally biased region" description="Polar residues" evidence="4">
    <location>
        <begin position="517"/>
        <end position="526"/>
    </location>
</feature>
<dbReference type="EMBL" id="BAABHK010000022">
    <property type="protein sequence ID" value="GAA4638392.1"/>
    <property type="molecule type" value="Genomic_DNA"/>
</dbReference>
<dbReference type="Gene3D" id="3.30.379.10">
    <property type="entry name" value="Chitobiase/beta-hexosaminidase domain 2-like"/>
    <property type="match status" value="1"/>
</dbReference>
<dbReference type="Pfam" id="PF02838">
    <property type="entry name" value="Glyco_hydro_20b"/>
    <property type="match status" value="1"/>
</dbReference>
<dbReference type="InterPro" id="IPR052764">
    <property type="entry name" value="GH20_Enzymes"/>
</dbReference>
<dbReference type="Pfam" id="PF00728">
    <property type="entry name" value="Glyco_hydro_20"/>
    <property type="match status" value="1"/>
</dbReference>
<name>A0ABP8UTL2_9ACTN</name>
<gene>
    <name evidence="7" type="ORF">GCM10023196_095910</name>
</gene>
<evidence type="ECO:0000256" key="3">
    <source>
        <dbReference type="ARBA" id="ARBA00023295"/>
    </source>
</evidence>
<accession>A0ABP8UTL2</accession>
<proteinExistence type="inferred from homology"/>
<feature type="region of interest" description="Disordered" evidence="4">
    <location>
        <begin position="510"/>
        <end position="531"/>
    </location>
</feature>
<dbReference type="RefSeq" id="WP_345441785.1">
    <property type="nucleotide sequence ID" value="NZ_BAABHK010000022.1"/>
</dbReference>
<dbReference type="Proteomes" id="UP001501442">
    <property type="component" value="Unassembled WGS sequence"/>
</dbReference>
<dbReference type="InterPro" id="IPR000421">
    <property type="entry name" value="FA58C"/>
</dbReference>
<keyword evidence="5" id="KW-0732">Signal</keyword>
<dbReference type="InterPro" id="IPR017853">
    <property type="entry name" value="GH"/>
</dbReference>
<feature type="domain" description="F5/8 type C" evidence="6">
    <location>
        <begin position="502"/>
        <end position="592"/>
    </location>
</feature>
<sequence length="748" mass="80803">MRSLRPLIVTVLLAALPPISVLESAAPAASAPSTPQTVPALRTWTAGSGGFSFGAQSRVVVDPAYAAQLTGDVKTFAADLSALEGRTVGVVQGSPAAGDIALTLGGTGLPAEGYTMTVGSSITIQGGTSTGEFWGTRTVLQLLHQNPTIPAGTAQDSPVKAERGLMIDTGRRFLPVDWVENQIRDMSYLKMNYLHLHLSDTFGFRLESSNHPEITSPQHYSKQDIADIIALGNAYHVTVVPEIDMPGHMDAILKGELSIGKDYRLKDSSGKASDSFVDLSIPAARTLISDLIKEYLPLFTSSRYWHLGADEYVTDYSAYPQLLSYARANYGPNATAKDTYYGFINWTNDIVRAAGTTTRMWNDGIKTGDGTIKPASNIIVEYWTNSGLTPQQLIDAGHPVANESWTPTYYVYGGAKPDTTWMYESWNPDLFERSNTVNDASKNLGSLIHVWCDNPAAETLDQTAAGIKYPLRDLAQMTWGSPKPVSTYAAFIPIMDAIGRNPLWPGTRIPGDLAQGKPTTASSTETPDFPAAYATDGDLGTRWSSQYADPTWIQVDLGSTQTINRVVLAWETAYGKAYQIQMSPDAKTWTTIYSTTTGTGGTQTLTGFTGTGRYLRVYGTQRGTGWGYSLWERDCPGIPQETREPSTAPHRGWGPCQAGANTRNLAKARKRQVPAHSSLTREENDEIDSYDSAGVRGGLGAGRGRGRCREPGWKRATDRGGGQGEGSGQATERCGGRAGEHGDVRLRP</sequence>
<evidence type="ECO:0000256" key="2">
    <source>
        <dbReference type="ARBA" id="ARBA00022801"/>
    </source>
</evidence>
<keyword evidence="2" id="KW-0378">Hydrolase</keyword>
<keyword evidence="8" id="KW-1185">Reference proteome</keyword>
<dbReference type="InterPro" id="IPR025705">
    <property type="entry name" value="Beta_hexosaminidase_sua/sub"/>
</dbReference>
<dbReference type="SUPFAM" id="SSF51445">
    <property type="entry name" value="(Trans)glycosidases"/>
    <property type="match status" value="1"/>
</dbReference>
<dbReference type="InterPro" id="IPR008979">
    <property type="entry name" value="Galactose-bd-like_sf"/>
</dbReference>
<organism evidence="7 8">
    <name type="scientific">Actinoallomurus vinaceus</name>
    <dbReference type="NCBI Taxonomy" id="1080074"/>
    <lineage>
        <taxon>Bacteria</taxon>
        <taxon>Bacillati</taxon>
        <taxon>Actinomycetota</taxon>
        <taxon>Actinomycetes</taxon>
        <taxon>Streptosporangiales</taxon>
        <taxon>Thermomonosporaceae</taxon>
        <taxon>Actinoallomurus</taxon>
    </lineage>
</organism>
<feature type="compositionally biased region" description="Basic and acidic residues" evidence="4">
    <location>
        <begin position="734"/>
        <end position="748"/>
    </location>
</feature>
<feature type="chain" id="PRO_5045164395" description="F5/8 type C domain-containing protein" evidence="5">
    <location>
        <begin position="26"/>
        <end position="748"/>
    </location>
</feature>
<evidence type="ECO:0000259" key="6">
    <source>
        <dbReference type="PROSITE" id="PS50022"/>
    </source>
</evidence>
<dbReference type="Gene3D" id="2.60.120.260">
    <property type="entry name" value="Galactose-binding domain-like"/>
    <property type="match status" value="1"/>
</dbReference>
<comment type="similarity">
    <text evidence="1">Belongs to the glycosyl hydrolase 20 family.</text>
</comment>
<dbReference type="PANTHER" id="PTHR43678:SF1">
    <property type="entry name" value="BETA-N-ACETYLHEXOSAMINIDASE"/>
    <property type="match status" value="1"/>
</dbReference>
<dbReference type="Pfam" id="PF00754">
    <property type="entry name" value="F5_F8_type_C"/>
    <property type="match status" value="1"/>
</dbReference>
<dbReference type="CDD" id="cd06564">
    <property type="entry name" value="GH20_DspB_LnbB-like"/>
    <property type="match status" value="1"/>
</dbReference>
<comment type="caution">
    <text evidence="7">The sequence shown here is derived from an EMBL/GenBank/DDBJ whole genome shotgun (WGS) entry which is preliminary data.</text>
</comment>
<dbReference type="InterPro" id="IPR015882">
    <property type="entry name" value="HEX_bac_N"/>
</dbReference>
<dbReference type="InterPro" id="IPR029018">
    <property type="entry name" value="Hex-like_dom2"/>
</dbReference>